<reference evidence="3" key="1">
    <citation type="submission" date="2025-08" db="UniProtKB">
        <authorList>
            <consortium name="RefSeq"/>
        </authorList>
    </citation>
    <scope>IDENTIFICATION</scope>
</reference>
<dbReference type="GO" id="GO:0007129">
    <property type="term" value="P:homologous chromosome pairing at meiosis"/>
    <property type="evidence" value="ECO:0007669"/>
    <property type="project" value="TreeGrafter"/>
</dbReference>
<dbReference type="Pfam" id="PF15101">
    <property type="entry name" value="TERB2"/>
    <property type="match status" value="1"/>
</dbReference>
<dbReference type="RefSeq" id="XP_029001260.1">
    <property type="nucleotide sequence ID" value="XM_029145427.3"/>
</dbReference>
<dbReference type="InParanoid" id="A0A6P7M3U4"/>
<dbReference type="PANTHER" id="PTHR35345:SF1">
    <property type="entry name" value="TELOMERE REPEATS-BINDING BOUQUET FORMATION PROTEIN 2"/>
    <property type="match status" value="1"/>
</dbReference>
<evidence type="ECO:0000256" key="1">
    <source>
        <dbReference type="SAM" id="MobiDB-lite"/>
    </source>
</evidence>
<evidence type="ECO:0000313" key="3">
    <source>
        <dbReference type="RefSeq" id="XP_029001260.1"/>
    </source>
</evidence>
<evidence type="ECO:0000313" key="2">
    <source>
        <dbReference type="Proteomes" id="UP000515150"/>
    </source>
</evidence>
<keyword evidence="2" id="KW-1185">Reference proteome</keyword>
<proteinExistence type="predicted"/>
<dbReference type="GO" id="GO:0070197">
    <property type="term" value="P:meiotic attachment of telomere to nuclear envelope"/>
    <property type="evidence" value="ECO:0007669"/>
    <property type="project" value="TreeGrafter"/>
</dbReference>
<protein>
    <submittedName>
        <fullName evidence="3">Telomere repeats-binding bouquet formation protein 2 isoform X1</fullName>
    </submittedName>
</protein>
<dbReference type="GeneID" id="114852787"/>
<dbReference type="InterPro" id="IPR028065">
    <property type="entry name" value="TERB2"/>
</dbReference>
<name>A0A6P7M3U4_BETSP</name>
<dbReference type="AlphaFoldDB" id="A0A6P7M3U4"/>
<feature type="region of interest" description="Disordered" evidence="1">
    <location>
        <begin position="122"/>
        <end position="152"/>
    </location>
</feature>
<sequence>MFKNKSAWFSSSVPQTCRDFWTLEGGVVVGWRTADYLFSADATCPDTMRIFESRDHLWSEVVVFHSLFLSTCEKRKSVKSVCIGHYVLPPASVQQEVRVVVGRLIWEREEEQAVAQTCVHDTEDEYSEGEGNNVSKSNPDSSPTESSVSQMPPWVHVHDYPVSEKLTGYVSMDNLQKYTGDLCDFRPACSRCRNSGHEQMGRKRKAC</sequence>
<dbReference type="KEGG" id="bspl:114852787"/>
<feature type="compositionally biased region" description="Polar residues" evidence="1">
    <location>
        <begin position="130"/>
        <end position="150"/>
    </location>
</feature>
<organism evidence="2 3">
    <name type="scientific">Betta splendens</name>
    <name type="common">Siamese fighting fish</name>
    <dbReference type="NCBI Taxonomy" id="158456"/>
    <lineage>
        <taxon>Eukaryota</taxon>
        <taxon>Metazoa</taxon>
        <taxon>Chordata</taxon>
        <taxon>Craniata</taxon>
        <taxon>Vertebrata</taxon>
        <taxon>Euteleostomi</taxon>
        <taxon>Actinopterygii</taxon>
        <taxon>Neopterygii</taxon>
        <taxon>Teleostei</taxon>
        <taxon>Neoteleostei</taxon>
        <taxon>Acanthomorphata</taxon>
        <taxon>Anabantaria</taxon>
        <taxon>Anabantiformes</taxon>
        <taxon>Anabantoidei</taxon>
        <taxon>Osphronemidae</taxon>
        <taxon>Betta</taxon>
    </lineage>
</organism>
<dbReference type="PANTHER" id="PTHR35345">
    <property type="entry name" value="TELOMERE REPEATS-BINDING BOUQUET FORMATION PROTEIN 2"/>
    <property type="match status" value="1"/>
</dbReference>
<dbReference type="OrthoDB" id="5278943at2759"/>
<dbReference type="FunCoup" id="A0A6P7M3U4">
    <property type="interactions" value="717"/>
</dbReference>
<accession>A0A6P7M3U4</accession>
<dbReference type="GO" id="GO:0005637">
    <property type="term" value="C:nuclear inner membrane"/>
    <property type="evidence" value="ECO:0007669"/>
    <property type="project" value="TreeGrafter"/>
</dbReference>
<gene>
    <name evidence="3" type="primary">terb2</name>
</gene>
<dbReference type="CTD" id="145645"/>
<dbReference type="Proteomes" id="UP000515150">
    <property type="component" value="Chromosome 3"/>
</dbReference>